<dbReference type="Proteomes" id="UP000675284">
    <property type="component" value="Unassembled WGS sequence"/>
</dbReference>
<organism evidence="5 6">
    <name type="scientific">Virgibacillus salarius</name>
    <dbReference type="NCBI Taxonomy" id="447199"/>
    <lineage>
        <taxon>Bacteria</taxon>
        <taxon>Bacillati</taxon>
        <taxon>Bacillota</taxon>
        <taxon>Bacilli</taxon>
        <taxon>Bacillales</taxon>
        <taxon>Bacillaceae</taxon>
        <taxon>Virgibacillus</taxon>
    </lineage>
</organism>
<dbReference type="RefSeq" id="WP_026679899.1">
    <property type="nucleotide sequence ID" value="NZ_BAAACY010000040.1"/>
</dbReference>
<reference evidence="5" key="1">
    <citation type="submission" date="2021-04" db="EMBL/GenBank/DDBJ databases">
        <title>Isolation and polyphasic classification of algal microorganism.</title>
        <authorList>
            <person name="Wang S."/>
        </authorList>
    </citation>
    <scope>NUCLEOTIDE SEQUENCE</scope>
    <source>
        <strain evidence="5">720a</strain>
    </source>
</reference>
<feature type="DNA-binding region" description="H-T-H motif" evidence="3">
    <location>
        <begin position="34"/>
        <end position="53"/>
    </location>
</feature>
<dbReference type="PANTHER" id="PTHR43479:SF11">
    <property type="entry name" value="ACREF_ENVCD OPERON REPRESSOR-RELATED"/>
    <property type="match status" value="1"/>
</dbReference>
<keyword evidence="2 3" id="KW-0238">DNA-binding</keyword>
<dbReference type="Pfam" id="PF17922">
    <property type="entry name" value="TetR_C_17"/>
    <property type="match status" value="1"/>
</dbReference>
<dbReference type="AlphaFoldDB" id="A0A941DSU3"/>
<dbReference type="InterPro" id="IPR050624">
    <property type="entry name" value="HTH-type_Tx_Regulator"/>
</dbReference>
<keyword evidence="1" id="KW-0678">Repressor</keyword>
<dbReference type="Gene3D" id="1.10.357.10">
    <property type="entry name" value="Tetracycline Repressor, domain 2"/>
    <property type="match status" value="1"/>
</dbReference>
<evidence type="ECO:0000259" key="4">
    <source>
        <dbReference type="PROSITE" id="PS50977"/>
    </source>
</evidence>
<dbReference type="SUPFAM" id="SSF48498">
    <property type="entry name" value="Tetracyclin repressor-like, C-terminal domain"/>
    <property type="match status" value="1"/>
</dbReference>
<evidence type="ECO:0000256" key="3">
    <source>
        <dbReference type="PROSITE-ProRule" id="PRU00335"/>
    </source>
</evidence>
<dbReference type="PANTHER" id="PTHR43479">
    <property type="entry name" value="ACREF/ENVCD OPERON REPRESSOR-RELATED"/>
    <property type="match status" value="1"/>
</dbReference>
<evidence type="ECO:0000313" key="6">
    <source>
        <dbReference type="Proteomes" id="UP000675284"/>
    </source>
</evidence>
<dbReference type="InterPro" id="IPR041612">
    <property type="entry name" value="YfiR_C"/>
</dbReference>
<dbReference type="InterPro" id="IPR009057">
    <property type="entry name" value="Homeodomain-like_sf"/>
</dbReference>
<dbReference type="GO" id="GO:0003677">
    <property type="term" value="F:DNA binding"/>
    <property type="evidence" value="ECO:0007669"/>
    <property type="project" value="UniProtKB-UniRule"/>
</dbReference>
<name>A0A941DSU3_9BACI</name>
<keyword evidence="6" id="KW-1185">Reference proteome</keyword>
<dbReference type="InterPro" id="IPR001647">
    <property type="entry name" value="HTH_TetR"/>
</dbReference>
<dbReference type="Pfam" id="PF00440">
    <property type="entry name" value="TetR_N"/>
    <property type="match status" value="1"/>
</dbReference>
<comment type="caution">
    <text evidence="5">The sequence shown here is derived from an EMBL/GenBank/DDBJ whole genome shotgun (WGS) entry which is preliminary data.</text>
</comment>
<evidence type="ECO:0000256" key="1">
    <source>
        <dbReference type="ARBA" id="ARBA00022491"/>
    </source>
</evidence>
<dbReference type="InterPro" id="IPR036271">
    <property type="entry name" value="Tet_transcr_reg_TetR-rel_C_sf"/>
</dbReference>
<proteinExistence type="predicted"/>
<dbReference type="Gene3D" id="1.10.10.60">
    <property type="entry name" value="Homeodomain-like"/>
    <property type="match status" value="1"/>
</dbReference>
<evidence type="ECO:0000313" key="5">
    <source>
        <dbReference type="EMBL" id="MBR7796524.1"/>
    </source>
</evidence>
<evidence type="ECO:0000256" key="2">
    <source>
        <dbReference type="ARBA" id="ARBA00023125"/>
    </source>
</evidence>
<protein>
    <submittedName>
        <fullName evidence="5">TetR family transcriptional regulator</fullName>
    </submittedName>
</protein>
<dbReference type="PROSITE" id="PS50977">
    <property type="entry name" value="HTH_TETR_2"/>
    <property type="match status" value="1"/>
</dbReference>
<sequence>MAPKVTSTYKVKKKQQLLLAAREVFLSKGYTNATIQDIIDIAGVSRGTIYNYFKNIDHAFVEVLYNDDQYLLPNIQIDSRKSVWQQLTFWIEQLVDIHTNQPSLVQARSEFFLSSNYVNNKEHFSYIKKRYEVMVEGIKHTIQQGKDAGQLNPVTDGDTIAHYLISFMDGMILNTDLLGSQVTSMEKQIDFFLESLKTLLCPIVQTPQK</sequence>
<dbReference type="EMBL" id="JAGSOT010000028">
    <property type="protein sequence ID" value="MBR7796524.1"/>
    <property type="molecule type" value="Genomic_DNA"/>
</dbReference>
<gene>
    <name evidence="5" type="ORF">KCX74_10790</name>
</gene>
<dbReference type="PRINTS" id="PR00455">
    <property type="entry name" value="HTHTETR"/>
</dbReference>
<feature type="domain" description="HTH tetR-type" evidence="4">
    <location>
        <begin position="11"/>
        <end position="71"/>
    </location>
</feature>
<dbReference type="SUPFAM" id="SSF46689">
    <property type="entry name" value="Homeodomain-like"/>
    <property type="match status" value="1"/>
</dbReference>
<accession>A0A941DSU3</accession>